<dbReference type="InterPro" id="IPR055129">
    <property type="entry name" value="YEATS_dom"/>
</dbReference>
<evidence type="ECO:0000259" key="7">
    <source>
        <dbReference type="PROSITE" id="PS51037"/>
    </source>
</evidence>
<feature type="compositionally biased region" description="Low complexity" evidence="6">
    <location>
        <begin position="45"/>
        <end position="64"/>
    </location>
</feature>
<dbReference type="CDD" id="cd16909">
    <property type="entry name" value="YEATS_GAS41_like"/>
    <property type="match status" value="1"/>
</dbReference>
<evidence type="ECO:0000313" key="9">
    <source>
        <dbReference type="Proteomes" id="UP000886998"/>
    </source>
</evidence>
<evidence type="ECO:0000256" key="4">
    <source>
        <dbReference type="PROSITE-ProRule" id="PRU00376"/>
    </source>
</evidence>
<dbReference type="Proteomes" id="UP000886998">
    <property type="component" value="Unassembled WGS sequence"/>
</dbReference>
<dbReference type="InterPro" id="IPR038704">
    <property type="entry name" value="YEAST_sf"/>
</dbReference>
<keyword evidence="2" id="KW-0804">Transcription</keyword>
<accession>A0A8X6YS96</accession>
<dbReference type="PANTHER" id="PTHR47573">
    <property type="entry name" value="PROTEIN AF-9 HOMOLOG"/>
    <property type="match status" value="1"/>
</dbReference>
<dbReference type="InterPro" id="IPR005033">
    <property type="entry name" value="YEATS"/>
</dbReference>
<dbReference type="PROSITE" id="PS51037">
    <property type="entry name" value="YEATS"/>
    <property type="match status" value="1"/>
</dbReference>
<keyword evidence="1" id="KW-0805">Transcription regulation</keyword>
<keyword evidence="3 4" id="KW-0539">Nucleus</keyword>
<evidence type="ECO:0000313" key="8">
    <source>
        <dbReference type="EMBL" id="GFY77037.1"/>
    </source>
</evidence>
<evidence type="ECO:0000256" key="1">
    <source>
        <dbReference type="ARBA" id="ARBA00023015"/>
    </source>
</evidence>
<proteinExistence type="predicted"/>
<reference evidence="8" key="1">
    <citation type="submission" date="2020-08" db="EMBL/GenBank/DDBJ databases">
        <title>Multicomponent nature underlies the extraordinary mechanical properties of spider dragline silk.</title>
        <authorList>
            <person name="Kono N."/>
            <person name="Nakamura H."/>
            <person name="Mori M."/>
            <person name="Yoshida Y."/>
            <person name="Ohtoshi R."/>
            <person name="Malay A.D."/>
            <person name="Moran D.A.P."/>
            <person name="Tomita M."/>
            <person name="Numata K."/>
            <person name="Arakawa K."/>
        </authorList>
    </citation>
    <scope>NUCLEOTIDE SEQUENCE</scope>
</reference>
<dbReference type="PANTHER" id="PTHR47573:SF1">
    <property type="entry name" value="PROTEIN AF-9 HOMOLOG"/>
    <property type="match status" value="1"/>
</dbReference>
<comment type="caution">
    <text evidence="8">The sequence shown here is derived from an EMBL/GenBank/DDBJ whole genome shotgun (WGS) entry which is preliminary data.</text>
</comment>
<dbReference type="Gene3D" id="2.60.40.1970">
    <property type="entry name" value="YEATS domain"/>
    <property type="match status" value="1"/>
</dbReference>
<feature type="coiled-coil region" evidence="5">
    <location>
        <begin position="420"/>
        <end position="454"/>
    </location>
</feature>
<feature type="compositionally biased region" description="Low complexity" evidence="6">
    <location>
        <begin position="18"/>
        <end position="32"/>
    </location>
</feature>
<name>A0A8X6YS96_9ARAC</name>
<protein>
    <submittedName>
        <fullName evidence="8">YEATS domain-containing protein 4</fullName>
    </submittedName>
</protein>
<gene>
    <name evidence="8" type="primary">YEATS4</name>
    <name evidence="8" type="ORF">TNIN_86961</name>
</gene>
<feature type="compositionally biased region" description="Low complexity" evidence="6">
    <location>
        <begin position="187"/>
        <end position="213"/>
    </location>
</feature>
<keyword evidence="9" id="KW-1185">Reference proteome</keyword>
<feature type="domain" description="YEATS" evidence="7">
    <location>
        <begin position="253"/>
        <end position="398"/>
    </location>
</feature>
<evidence type="ECO:0000256" key="5">
    <source>
        <dbReference type="SAM" id="Coils"/>
    </source>
</evidence>
<evidence type="ECO:0000256" key="6">
    <source>
        <dbReference type="SAM" id="MobiDB-lite"/>
    </source>
</evidence>
<feature type="region of interest" description="Disordered" evidence="6">
    <location>
        <begin position="1"/>
        <end position="213"/>
    </location>
</feature>
<evidence type="ECO:0000256" key="3">
    <source>
        <dbReference type="ARBA" id="ARBA00023242"/>
    </source>
</evidence>
<sequence>MDSKHAASHSANQRSPLSKGSGATSKSTATSSRGLGASSKAIEIPNKGAGSPSKGSPISGKGTPMSGKGTPMSGKGTPMSGKGTPMSGKGTPSPNKGAPLPSKESPVFGKGAPILSKGAGMTSKTTGAVAKSTGAVAKPTGAVAKPTGLRPNPAHWSSVSKSTGAVSKSTGAVSKSTGAVSKSTGAVSKSTGTVSKSTGTVSKSTGTVSKSTGAISKATGSMSKATGSMSKATGAVNRAAGAMTKLSLADGSRLKGVQIVKPIIYGNVAWYLGSKRDNDGHTHQWKVYLKAYNNEDLSVYIKRVHFKLHDSYKEPNRICFFPPFGVTETGWGEFEITMKIFFQDSNERPVVIYHFLKLFDREKDGNVRVMSAPVHSEFYDEMIFTDPTAKMYRLLTHPRVNPHGSPSHRINYENKKVTDLQKIIDAKHKVRKEIAELKDRLSTAKDSIQLLKSQGNMM</sequence>
<dbReference type="Pfam" id="PF03366">
    <property type="entry name" value="YEATS"/>
    <property type="match status" value="1"/>
</dbReference>
<dbReference type="EMBL" id="BMAV01022297">
    <property type="protein sequence ID" value="GFY77037.1"/>
    <property type="molecule type" value="Genomic_DNA"/>
</dbReference>
<dbReference type="AlphaFoldDB" id="A0A8X6YS96"/>
<dbReference type="GO" id="GO:0005634">
    <property type="term" value="C:nucleus"/>
    <property type="evidence" value="ECO:0007669"/>
    <property type="project" value="UniProtKB-SubCell"/>
</dbReference>
<organism evidence="8 9">
    <name type="scientific">Trichonephila inaurata madagascariensis</name>
    <dbReference type="NCBI Taxonomy" id="2747483"/>
    <lineage>
        <taxon>Eukaryota</taxon>
        <taxon>Metazoa</taxon>
        <taxon>Ecdysozoa</taxon>
        <taxon>Arthropoda</taxon>
        <taxon>Chelicerata</taxon>
        <taxon>Arachnida</taxon>
        <taxon>Araneae</taxon>
        <taxon>Araneomorphae</taxon>
        <taxon>Entelegynae</taxon>
        <taxon>Araneoidea</taxon>
        <taxon>Nephilidae</taxon>
        <taxon>Trichonephila</taxon>
        <taxon>Trichonephila inaurata</taxon>
    </lineage>
</organism>
<feature type="compositionally biased region" description="Polar residues" evidence="6">
    <location>
        <begin position="155"/>
        <end position="186"/>
    </location>
</feature>
<evidence type="ECO:0000256" key="2">
    <source>
        <dbReference type="ARBA" id="ARBA00023163"/>
    </source>
</evidence>
<dbReference type="OrthoDB" id="10053467at2759"/>
<comment type="subcellular location">
    <subcellularLocation>
        <location evidence="4">Nucleus</location>
    </subcellularLocation>
</comment>
<dbReference type="Gene3D" id="1.10.287.950">
    <property type="entry name" value="Methyl-accepting chemotaxis protein"/>
    <property type="match status" value="1"/>
</dbReference>
<dbReference type="GO" id="GO:0006355">
    <property type="term" value="P:regulation of DNA-templated transcription"/>
    <property type="evidence" value="ECO:0007669"/>
    <property type="project" value="InterPro"/>
</dbReference>
<keyword evidence="5" id="KW-0175">Coiled coil</keyword>